<dbReference type="GO" id="GO:0046872">
    <property type="term" value="F:metal ion binding"/>
    <property type="evidence" value="ECO:0007669"/>
    <property type="project" value="UniProtKB-KW"/>
</dbReference>
<dbReference type="GO" id="GO:0042167">
    <property type="term" value="P:heme catabolic process"/>
    <property type="evidence" value="ECO:0007669"/>
    <property type="project" value="TreeGrafter"/>
</dbReference>
<evidence type="ECO:0000256" key="3">
    <source>
        <dbReference type="ARBA" id="ARBA00023004"/>
    </source>
</evidence>
<dbReference type="GO" id="GO:0004392">
    <property type="term" value="F:heme oxygenase (decyclizing) activity"/>
    <property type="evidence" value="ECO:0007669"/>
    <property type="project" value="InterPro"/>
</dbReference>
<protein>
    <submittedName>
        <fullName evidence="6">Putative heme oxygenase</fullName>
    </submittedName>
</protein>
<keyword evidence="2 5" id="KW-0479">Metal-binding</keyword>
<dbReference type="AlphaFoldDB" id="A0A7I7U1R7"/>
<feature type="binding site" evidence="4">
    <location>
        <position position="128"/>
    </location>
    <ligand>
        <name>heme b</name>
        <dbReference type="ChEBI" id="CHEBI:60344"/>
    </ligand>
</feature>
<dbReference type="RefSeq" id="WP_163765946.1">
    <property type="nucleotide sequence ID" value="NZ_AP022598.1"/>
</dbReference>
<feature type="binding site" evidence="4">
    <location>
        <position position="17"/>
    </location>
    <ligand>
        <name>heme b</name>
        <dbReference type="ChEBI" id="CHEBI:60344"/>
    </ligand>
</feature>
<evidence type="ECO:0000256" key="5">
    <source>
        <dbReference type="PIRSR" id="PIRSR000343-2"/>
    </source>
</evidence>
<sequence>MRPSTAEALRPLSVAIREGSAAEHEAAEQSPFVTELLAGRVDARGYTAYLLRLRVVYQALGDAIRTHRDDPLVAAVYDPRLERVPAIDADLRHWASGADHHVDSPAAQRYRGRIDGSCWGGALLAHHYTRYLGDLSGGQAMGRILDREFELGGEGLAFYRFPVRVKPYKDDYRDRLDRLGLDAGETDRVVAEVKTAFALNQAVFDELGAALPDYRR</sequence>
<dbReference type="Proteomes" id="UP000466554">
    <property type="component" value="Chromosome"/>
</dbReference>
<dbReference type="Gene3D" id="1.20.910.10">
    <property type="entry name" value="Heme oxygenase-like"/>
    <property type="match status" value="1"/>
</dbReference>
<keyword evidence="1 4" id="KW-0349">Heme</keyword>
<dbReference type="InterPro" id="IPR016084">
    <property type="entry name" value="Haem_Oase-like_multi-hlx"/>
</dbReference>
<dbReference type="PRINTS" id="PR00088">
    <property type="entry name" value="HAEMOXYGNASE"/>
</dbReference>
<dbReference type="SUPFAM" id="SSF48613">
    <property type="entry name" value="Heme oxygenase-like"/>
    <property type="match status" value="1"/>
</dbReference>
<accession>A0A7I7U1R7</accession>
<dbReference type="EMBL" id="AP022598">
    <property type="protein sequence ID" value="BBY74639.1"/>
    <property type="molecule type" value="Genomic_DNA"/>
</dbReference>
<dbReference type="PIRSF" id="PIRSF000343">
    <property type="entry name" value="Haem_Oase"/>
    <property type="match status" value="1"/>
</dbReference>
<dbReference type="GO" id="GO:0006788">
    <property type="term" value="P:heme oxidation"/>
    <property type="evidence" value="ECO:0007669"/>
    <property type="project" value="InterPro"/>
</dbReference>
<dbReference type="GO" id="GO:0020037">
    <property type="term" value="F:heme binding"/>
    <property type="evidence" value="ECO:0007669"/>
    <property type="project" value="TreeGrafter"/>
</dbReference>
<organism evidence="6 7">
    <name type="scientific">Mycolicibacterium parafortuitum</name>
    <name type="common">Mycobacterium parafortuitum</name>
    <dbReference type="NCBI Taxonomy" id="39692"/>
    <lineage>
        <taxon>Bacteria</taxon>
        <taxon>Bacillati</taxon>
        <taxon>Actinomycetota</taxon>
        <taxon>Actinomycetes</taxon>
        <taxon>Mycobacteriales</taxon>
        <taxon>Mycobacteriaceae</taxon>
        <taxon>Mycolicibacterium</taxon>
    </lineage>
</organism>
<keyword evidence="3 5" id="KW-0408">Iron</keyword>
<name>A0A7I7U1R7_MYCPF</name>
<dbReference type="InterPro" id="IPR016053">
    <property type="entry name" value="Haem_Oase-like"/>
</dbReference>
<dbReference type="Pfam" id="PF01126">
    <property type="entry name" value="Heme_oxygenase"/>
    <property type="match status" value="1"/>
</dbReference>
<dbReference type="CDD" id="cd19165">
    <property type="entry name" value="HemeO"/>
    <property type="match status" value="1"/>
</dbReference>
<evidence type="ECO:0000313" key="6">
    <source>
        <dbReference type="EMBL" id="BBY74639.1"/>
    </source>
</evidence>
<evidence type="ECO:0000256" key="4">
    <source>
        <dbReference type="PIRSR" id="PIRSR000343-1"/>
    </source>
</evidence>
<proteinExistence type="predicted"/>
<evidence type="ECO:0000256" key="2">
    <source>
        <dbReference type="ARBA" id="ARBA00022723"/>
    </source>
</evidence>
<gene>
    <name evidence="6" type="ORF">MPRF_15380</name>
</gene>
<dbReference type="PANTHER" id="PTHR10720">
    <property type="entry name" value="HEME OXYGENASE"/>
    <property type="match status" value="1"/>
</dbReference>
<feature type="binding site" evidence="4">
    <location>
        <position position="173"/>
    </location>
    <ligand>
        <name>heme b</name>
        <dbReference type="ChEBI" id="CHEBI:60344"/>
    </ligand>
</feature>
<dbReference type="GO" id="GO:0006979">
    <property type="term" value="P:response to oxidative stress"/>
    <property type="evidence" value="ECO:0007669"/>
    <property type="project" value="TreeGrafter"/>
</dbReference>
<evidence type="ECO:0000256" key="1">
    <source>
        <dbReference type="ARBA" id="ARBA00022617"/>
    </source>
</evidence>
<evidence type="ECO:0000313" key="7">
    <source>
        <dbReference type="Proteomes" id="UP000466554"/>
    </source>
</evidence>
<dbReference type="InterPro" id="IPR002051">
    <property type="entry name" value="Haem_Oase"/>
</dbReference>
<reference evidence="6 7" key="1">
    <citation type="journal article" date="2019" name="Emerg. Microbes Infect.">
        <title>Comprehensive subspecies identification of 175 nontuberculous mycobacteria species based on 7547 genomic profiles.</title>
        <authorList>
            <person name="Matsumoto Y."/>
            <person name="Kinjo T."/>
            <person name="Motooka D."/>
            <person name="Nabeya D."/>
            <person name="Jung N."/>
            <person name="Uechi K."/>
            <person name="Horii T."/>
            <person name="Iida T."/>
            <person name="Fujita J."/>
            <person name="Nakamura S."/>
        </authorList>
    </citation>
    <scope>NUCLEOTIDE SEQUENCE [LARGE SCALE GENOMIC DNA]</scope>
    <source>
        <strain evidence="6 7">JCM 6367</strain>
    </source>
</reference>
<feature type="binding site" description="axial binding residue" evidence="5">
    <location>
        <position position="24"/>
    </location>
    <ligand>
        <name>heme b</name>
        <dbReference type="ChEBI" id="CHEBI:60344"/>
    </ligand>
    <ligandPart>
        <name>Fe</name>
        <dbReference type="ChEBI" id="CHEBI:18248"/>
    </ligandPart>
</feature>
<dbReference type="PANTHER" id="PTHR10720:SF0">
    <property type="entry name" value="HEME OXYGENASE"/>
    <property type="match status" value="1"/>
</dbReference>